<evidence type="ECO:0000313" key="9">
    <source>
        <dbReference type="Proteomes" id="UP000054408"/>
    </source>
</evidence>
<evidence type="ECO:0000313" key="8">
    <source>
        <dbReference type="EMBL" id="KNC51449.1"/>
    </source>
</evidence>
<comment type="subcellular location">
    <subcellularLocation>
        <location evidence="1">Cell projection</location>
        <location evidence="1">Cilium</location>
    </subcellularLocation>
    <subcellularLocation>
        <location evidence="2">Cytoplasm</location>
    </subcellularLocation>
</comment>
<evidence type="ECO:0000256" key="6">
    <source>
        <dbReference type="SAM" id="MobiDB-lite"/>
    </source>
</evidence>
<dbReference type="PANTHER" id="PTHR46500">
    <property type="entry name" value="CILIA- AND FLAGELLA-ASSOCIATED PROTEIN 221"/>
    <property type="match status" value="1"/>
</dbReference>
<accession>A0A0L0DGI9</accession>
<keyword evidence="9" id="KW-1185">Reference proteome</keyword>
<dbReference type="Proteomes" id="UP000054408">
    <property type="component" value="Unassembled WGS sequence"/>
</dbReference>
<dbReference type="InterPro" id="IPR029676">
    <property type="entry name" value="CFAP221"/>
</dbReference>
<feature type="region of interest" description="Disordered" evidence="6">
    <location>
        <begin position="325"/>
        <end position="348"/>
    </location>
</feature>
<dbReference type="Gene3D" id="2.60.40.10">
    <property type="entry name" value="Immunoglobulins"/>
    <property type="match status" value="2"/>
</dbReference>
<proteinExistence type="predicted"/>
<evidence type="ECO:0000256" key="1">
    <source>
        <dbReference type="ARBA" id="ARBA00004138"/>
    </source>
</evidence>
<dbReference type="PANTHER" id="PTHR46500:SF1">
    <property type="entry name" value="CILIA- AND FLAGELLA-ASSOCIATED PROTEIN 221"/>
    <property type="match status" value="1"/>
</dbReference>
<dbReference type="STRING" id="461836.A0A0L0DGI9"/>
<protein>
    <recommendedName>
        <fullName evidence="7">HYDIN/VesB/CFA65-like Ig-like domain-containing protein</fullName>
    </recommendedName>
</protein>
<organism evidence="8 9">
    <name type="scientific">Thecamonas trahens ATCC 50062</name>
    <dbReference type="NCBI Taxonomy" id="461836"/>
    <lineage>
        <taxon>Eukaryota</taxon>
        <taxon>Apusozoa</taxon>
        <taxon>Apusomonadida</taxon>
        <taxon>Apusomonadidae</taxon>
        <taxon>Thecamonas</taxon>
    </lineage>
</organism>
<dbReference type="GO" id="GO:0097729">
    <property type="term" value="C:9+2 motile cilium"/>
    <property type="evidence" value="ECO:0007669"/>
    <property type="project" value="TreeGrafter"/>
</dbReference>
<dbReference type="GO" id="GO:0003341">
    <property type="term" value="P:cilium movement"/>
    <property type="evidence" value="ECO:0007669"/>
    <property type="project" value="InterPro"/>
</dbReference>
<dbReference type="InterPro" id="IPR053879">
    <property type="entry name" value="HYDIN_VesB_CFA65-like_Ig"/>
</dbReference>
<dbReference type="GO" id="GO:0044458">
    <property type="term" value="P:motile cilium assembly"/>
    <property type="evidence" value="ECO:0007669"/>
    <property type="project" value="TreeGrafter"/>
</dbReference>
<dbReference type="RefSeq" id="XP_013756111.1">
    <property type="nucleotide sequence ID" value="XM_013900657.1"/>
</dbReference>
<dbReference type="OrthoDB" id="5538672at2759"/>
<dbReference type="eggNOG" id="ENOG502QT0T">
    <property type="taxonomic scope" value="Eukaryota"/>
</dbReference>
<evidence type="ECO:0000256" key="2">
    <source>
        <dbReference type="ARBA" id="ARBA00004496"/>
    </source>
</evidence>
<dbReference type="Pfam" id="PF22544">
    <property type="entry name" value="HYDIN_VesB_CFA65-like_Ig"/>
    <property type="match status" value="1"/>
</dbReference>
<dbReference type="InterPro" id="IPR013783">
    <property type="entry name" value="Ig-like_fold"/>
</dbReference>
<keyword evidence="3" id="KW-0963">Cytoplasm</keyword>
<sequence>MAVQELAPAVKELQLVEPAPRPRVPYPLLDHQVYQQTGGNEAFVVRPATVHFGGFTPNNSHSLVVAVVNTSSVPQRLHIVPPQSAYFSLTYVKKAPFIAPGMALKLRVSFQPTELRYYYDCIRLHCPGANLLVPIHGYPVVAKVEFPKVVDFGIVELGNHASRSFQLATDVPIEFDYAITPAGGVPLSPCFDVSPASGVIPAEGSVTVTITYTPLEYVTASAQLELNVSQFNFEPRRCSLAGSSQPGLLRDALVRRMNAAAEERTAVLAEDLKRVTYGGAAVVVTQAVDSYDTNVKIVHSGGGAGHGDPYTRKLQRKASMRRRTLRAAGVDPRSHEPAGSGSEPGRARGPIAVHTSDAEELERLSSHGNVVAILAQRGRGRSRSKTLRTAIAEKHEAQARASQFKSSLDELFADPFESRQVKEYAFSEVLTEQAAIRRANELKLSVARGANLPSDAELARIVELRDAHDEQVADVETERALAARIPWSSSERPTLTQAGLPFAVRNPKFDALMSVEWERRVRALTRLRDVVRTLIVRARANKRLAKIRAFLTVVGFDKDKIAAIVQDEKRQQEAALVAHQQKAETLPLTARASQVLVDPHKLQAHVYVEVNHYRPYPLPQHSVWVPFEEERELRTGAEEEDISRSVPADAVVRSADAGRVWRESDTVAPALPEPLPAVLRAPPLLPELHIFNPAPQLPSCVPLVPYSEVDDAHLFRPRALDAGGLAASRNRIEASLAHAKAFSKPSQHLVPRTGAPFAVPSPPPPLVSATDLGERSGPGSHSCGESRGEAGMFSAADLDREAAAAVSDVDVGLPIPSKALLKVEFPPVAAAAASAVRLSVVERQLEVEAQTVRRNRLDGMQGRLARLSSLFVSHDVKRLLSASAGASSAQSE</sequence>
<keyword evidence="4" id="KW-0969">Cilium</keyword>
<reference evidence="8 9" key="1">
    <citation type="submission" date="2010-05" db="EMBL/GenBank/DDBJ databases">
        <title>The Genome Sequence of Thecamonas trahens ATCC 50062.</title>
        <authorList>
            <consortium name="The Broad Institute Genome Sequencing Platform"/>
            <person name="Russ C."/>
            <person name="Cuomo C."/>
            <person name="Shea T."/>
            <person name="Young S.K."/>
            <person name="Zeng Q."/>
            <person name="Koehrsen M."/>
            <person name="Haas B."/>
            <person name="Borodovsky M."/>
            <person name="Guigo R."/>
            <person name="Alvarado L."/>
            <person name="Berlin A."/>
            <person name="Bochicchio J."/>
            <person name="Borenstein D."/>
            <person name="Chapman S."/>
            <person name="Chen Z."/>
            <person name="Freedman E."/>
            <person name="Gellesch M."/>
            <person name="Goldberg J."/>
            <person name="Griggs A."/>
            <person name="Gujja S."/>
            <person name="Heilman E."/>
            <person name="Heiman D."/>
            <person name="Hepburn T."/>
            <person name="Howarth C."/>
            <person name="Jen D."/>
            <person name="Larson L."/>
            <person name="Mehta T."/>
            <person name="Park D."/>
            <person name="Pearson M."/>
            <person name="Roberts A."/>
            <person name="Saif S."/>
            <person name="Shenoy N."/>
            <person name="Sisk P."/>
            <person name="Stolte C."/>
            <person name="Sykes S."/>
            <person name="Thomson T."/>
            <person name="Walk T."/>
            <person name="White J."/>
            <person name="Yandava C."/>
            <person name="Burger G."/>
            <person name="Gray M.W."/>
            <person name="Holland P.W.H."/>
            <person name="King N."/>
            <person name="Lang F.B.F."/>
            <person name="Roger A.J."/>
            <person name="Ruiz-Trillo I."/>
            <person name="Lander E."/>
            <person name="Nusbaum C."/>
        </authorList>
    </citation>
    <scope>NUCLEOTIDE SEQUENCE [LARGE SCALE GENOMIC DNA]</scope>
    <source>
        <strain evidence="8 9">ATCC 50062</strain>
    </source>
</reference>
<name>A0A0L0DGI9_THETB</name>
<dbReference type="GeneID" id="25566516"/>
<feature type="region of interest" description="Disordered" evidence="6">
    <location>
        <begin position="752"/>
        <end position="788"/>
    </location>
</feature>
<gene>
    <name evidence="8" type="ORF">AMSG_07644</name>
</gene>
<evidence type="ECO:0000259" key="7">
    <source>
        <dbReference type="Pfam" id="PF22544"/>
    </source>
</evidence>
<dbReference type="Pfam" id="PF14874">
    <property type="entry name" value="PapD-like"/>
    <property type="match status" value="1"/>
</dbReference>
<feature type="domain" description="HYDIN/VesB/CFA65-like Ig-like" evidence="7">
    <location>
        <begin position="142"/>
        <end position="241"/>
    </location>
</feature>
<evidence type="ECO:0000256" key="3">
    <source>
        <dbReference type="ARBA" id="ARBA00022490"/>
    </source>
</evidence>
<dbReference type="EMBL" id="GL349467">
    <property type="protein sequence ID" value="KNC51449.1"/>
    <property type="molecule type" value="Genomic_DNA"/>
</dbReference>
<keyword evidence="5" id="KW-0966">Cell projection</keyword>
<evidence type="ECO:0000256" key="4">
    <source>
        <dbReference type="ARBA" id="ARBA00023069"/>
    </source>
</evidence>
<dbReference type="AlphaFoldDB" id="A0A0L0DGI9"/>
<evidence type="ECO:0000256" key="5">
    <source>
        <dbReference type="ARBA" id="ARBA00023273"/>
    </source>
</evidence>